<name>A0A016UFA1_9BILA</name>
<dbReference type="AlphaFoldDB" id="A0A016UFA1"/>
<organism evidence="1 2">
    <name type="scientific">Ancylostoma ceylanicum</name>
    <dbReference type="NCBI Taxonomy" id="53326"/>
    <lineage>
        <taxon>Eukaryota</taxon>
        <taxon>Metazoa</taxon>
        <taxon>Ecdysozoa</taxon>
        <taxon>Nematoda</taxon>
        <taxon>Chromadorea</taxon>
        <taxon>Rhabditida</taxon>
        <taxon>Rhabditina</taxon>
        <taxon>Rhabditomorpha</taxon>
        <taxon>Strongyloidea</taxon>
        <taxon>Ancylostomatidae</taxon>
        <taxon>Ancylostomatinae</taxon>
        <taxon>Ancylostoma</taxon>
    </lineage>
</organism>
<evidence type="ECO:0000313" key="2">
    <source>
        <dbReference type="Proteomes" id="UP000024635"/>
    </source>
</evidence>
<dbReference type="EMBL" id="JARK01001380">
    <property type="protein sequence ID" value="EYC13303.1"/>
    <property type="molecule type" value="Genomic_DNA"/>
</dbReference>
<comment type="caution">
    <text evidence="1">The sequence shown here is derived from an EMBL/GenBank/DDBJ whole genome shotgun (WGS) entry which is preliminary data.</text>
</comment>
<keyword evidence="2" id="KW-1185">Reference proteome</keyword>
<sequence>MPTQCVPYNFKWGTGDFSRSRKARWSGFCFSPASRSTGTPYELHPSFPVDQFYAAIVAALQRVFLLEDRDDSALPPCSWHPSVHCDAVQELREPKETIFP</sequence>
<protein>
    <submittedName>
        <fullName evidence="1">Uncharacterized protein</fullName>
    </submittedName>
</protein>
<dbReference type="Proteomes" id="UP000024635">
    <property type="component" value="Unassembled WGS sequence"/>
</dbReference>
<accession>A0A016UFA1</accession>
<reference evidence="2" key="1">
    <citation type="journal article" date="2015" name="Nat. Genet.">
        <title>The genome and transcriptome of the zoonotic hookworm Ancylostoma ceylanicum identify infection-specific gene families.</title>
        <authorList>
            <person name="Schwarz E.M."/>
            <person name="Hu Y."/>
            <person name="Antoshechkin I."/>
            <person name="Miller M.M."/>
            <person name="Sternberg P.W."/>
            <person name="Aroian R.V."/>
        </authorList>
    </citation>
    <scope>NUCLEOTIDE SEQUENCE</scope>
    <source>
        <strain evidence="2">HY135</strain>
    </source>
</reference>
<evidence type="ECO:0000313" key="1">
    <source>
        <dbReference type="EMBL" id="EYC13303.1"/>
    </source>
</evidence>
<gene>
    <name evidence="1" type="primary">Acey_s0044.g905</name>
    <name evidence="1" type="ORF">Y032_0044g905</name>
</gene>
<proteinExistence type="predicted"/>